<name>A0A7V0XFK9_UNCW3</name>
<dbReference type="EMBL" id="DSBX01000315">
    <property type="protein sequence ID" value="HDR00253.1"/>
    <property type="molecule type" value="Genomic_DNA"/>
</dbReference>
<dbReference type="Gene3D" id="2.60.40.4070">
    <property type="match status" value="1"/>
</dbReference>
<protein>
    <submittedName>
        <fullName evidence="1">T9SS type A sorting domain-containing protein</fullName>
    </submittedName>
</protein>
<dbReference type="AlphaFoldDB" id="A0A7V0XFK9"/>
<organism evidence="1">
    <name type="scientific">candidate division WOR-3 bacterium</name>
    <dbReference type="NCBI Taxonomy" id="2052148"/>
    <lineage>
        <taxon>Bacteria</taxon>
        <taxon>Bacteria division WOR-3</taxon>
    </lineage>
</organism>
<dbReference type="NCBIfam" id="TIGR04183">
    <property type="entry name" value="Por_Secre_tail"/>
    <property type="match status" value="1"/>
</dbReference>
<dbReference type="Gene3D" id="3.40.50.880">
    <property type="match status" value="1"/>
</dbReference>
<proteinExistence type="predicted"/>
<reference evidence="1" key="1">
    <citation type="journal article" date="2020" name="mSystems">
        <title>Genome- and Community-Level Interaction Insights into Carbon Utilization and Element Cycling Functions of Hydrothermarchaeota in Hydrothermal Sediment.</title>
        <authorList>
            <person name="Zhou Z."/>
            <person name="Liu Y."/>
            <person name="Xu W."/>
            <person name="Pan J."/>
            <person name="Luo Z.H."/>
            <person name="Li M."/>
        </authorList>
    </citation>
    <scope>NUCLEOTIDE SEQUENCE [LARGE SCALE GENOMIC DNA]</scope>
    <source>
        <strain evidence="1">SpSt-1182</strain>
    </source>
</reference>
<dbReference type="Proteomes" id="UP000885672">
    <property type="component" value="Unassembled WGS sequence"/>
</dbReference>
<evidence type="ECO:0000313" key="1">
    <source>
        <dbReference type="EMBL" id="HDR00253.1"/>
    </source>
</evidence>
<dbReference type="InterPro" id="IPR026444">
    <property type="entry name" value="Secre_tail"/>
</dbReference>
<dbReference type="InterPro" id="IPR029062">
    <property type="entry name" value="Class_I_gatase-like"/>
</dbReference>
<gene>
    <name evidence="1" type="ORF">ENN51_08240</name>
</gene>
<comment type="caution">
    <text evidence="1">The sequence shown here is derived from an EMBL/GenBank/DDBJ whole genome shotgun (WGS) entry which is preliminary data.</text>
</comment>
<accession>A0A7V0XFK9</accession>
<sequence>MDEIMENSVIPYGTPLPKNNTFGTGRICAMLAVENTPPPGPRHDIAVVATNIGDQVRASRTTIPSLSIRNPGDYVEGGFHVLCVVDSSGVEVYVESLVVSSIGIGETLGFTFPAWEVGPDGAEYVVRLFHDLESDENRRNDTLSRTTTASDNIIRVAIEVNELSIGRIAPNACYVMDSLCRSYGWTSTIVTGSEVDEWDKLAAYDVLVTGDVGLADNDYEEFDELLLRWVRAGGGFVGAGWLVNGIYHGPGPNSAMDSVGPVDCSDGYAFVSGEQVRILDSSHPITSGVSNFSVQDYGEYPEAGVRSGALVLGDYTAASGVPAIACQEVGTGRTVYLGPIYFGDFSIYNNEPYFGDENARRLLRQAIHWAASGPGLAVSEPVVPSGKRLLITEIRPNPMGERVSIGYSAPMGSRLSIEVYDLAGRLVRVLERGIGDGSGHLNWDRTDEQGRTISPGVYFCRIRSDVDSDTRKLIVR</sequence>
<dbReference type="SUPFAM" id="SSF52317">
    <property type="entry name" value="Class I glutamine amidotransferase-like"/>
    <property type="match status" value="1"/>
</dbReference>